<name>A0ABN2NJL9_9MICO</name>
<dbReference type="RefSeq" id="WP_344104043.1">
    <property type="nucleotide sequence ID" value="NZ_BAAANL010000005.1"/>
</dbReference>
<keyword evidence="3" id="KW-1185">Reference proteome</keyword>
<dbReference type="PANTHER" id="PTHR36417:SF2">
    <property type="entry name" value="SELENOPROTEIN DOMAIN PROTEIN (AFU_ORTHOLOGUE AFUA_1G05220)"/>
    <property type="match status" value="1"/>
</dbReference>
<evidence type="ECO:0000313" key="3">
    <source>
        <dbReference type="Proteomes" id="UP001501094"/>
    </source>
</evidence>
<dbReference type="EMBL" id="BAAANL010000005">
    <property type="protein sequence ID" value="GAA1868281.1"/>
    <property type="molecule type" value="Genomic_DNA"/>
</dbReference>
<dbReference type="SUPFAM" id="SSF52833">
    <property type="entry name" value="Thioredoxin-like"/>
    <property type="match status" value="1"/>
</dbReference>
<dbReference type="Gene3D" id="3.40.30.10">
    <property type="entry name" value="Glutaredoxin"/>
    <property type="match status" value="1"/>
</dbReference>
<dbReference type="Pfam" id="PF10262">
    <property type="entry name" value="Rdx"/>
    <property type="match status" value="1"/>
</dbReference>
<protein>
    <submittedName>
        <fullName evidence="2">SelT/SelW/SelH family protein</fullName>
    </submittedName>
</protein>
<gene>
    <name evidence="2" type="ORF">GCM10009751_28560</name>
</gene>
<dbReference type="InterPro" id="IPR011893">
    <property type="entry name" value="Selenoprotein_Rdx-typ"/>
</dbReference>
<evidence type="ECO:0000313" key="2">
    <source>
        <dbReference type="EMBL" id="GAA1868281.1"/>
    </source>
</evidence>
<evidence type="ECO:0000256" key="1">
    <source>
        <dbReference type="ARBA" id="ARBA00023284"/>
    </source>
</evidence>
<sequence length="93" mass="10511">MAEPRIVITFCTQCRWQLRAQWYAGELLQTFADEIGEIALVPATGGVFRIDVGDEHVWNRKSDGGFPEITDLKRRVRDLIAPGRSLGHTDARD</sequence>
<accession>A0ABN2NJL9</accession>
<reference evidence="2 3" key="1">
    <citation type="journal article" date="2019" name="Int. J. Syst. Evol. Microbiol.">
        <title>The Global Catalogue of Microorganisms (GCM) 10K type strain sequencing project: providing services to taxonomists for standard genome sequencing and annotation.</title>
        <authorList>
            <consortium name="The Broad Institute Genomics Platform"/>
            <consortium name="The Broad Institute Genome Sequencing Center for Infectious Disease"/>
            <person name="Wu L."/>
            <person name="Ma J."/>
        </authorList>
    </citation>
    <scope>NUCLEOTIDE SEQUENCE [LARGE SCALE GENOMIC DNA]</scope>
    <source>
        <strain evidence="2 3">JCM 14326</strain>
    </source>
</reference>
<dbReference type="NCBIfam" id="TIGR02174">
    <property type="entry name" value="CXXU_selWTH"/>
    <property type="match status" value="1"/>
</dbReference>
<organism evidence="2 3">
    <name type="scientific">Myceligenerans crystallogenes</name>
    <dbReference type="NCBI Taxonomy" id="316335"/>
    <lineage>
        <taxon>Bacteria</taxon>
        <taxon>Bacillati</taxon>
        <taxon>Actinomycetota</taxon>
        <taxon>Actinomycetes</taxon>
        <taxon>Micrococcales</taxon>
        <taxon>Promicromonosporaceae</taxon>
        <taxon>Myceligenerans</taxon>
    </lineage>
</organism>
<dbReference type="PANTHER" id="PTHR36417">
    <property type="entry name" value="SELENOPROTEIN DOMAIN PROTEIN (AFU_ORTHOLOGUE AFUA_1G05220)"/>
    <property type="match status" value="1"/>
</dbReference>
<proteinExistence type="predicted"/>
<dbReference type="InterPro" id="IPR036249">
    <property type="entry name" value="Thioredoxin-like_sf"/>
</dbReference>
<comment type="caution">
    <text evidence="2">The sequence shown here is derived from an EMBL/GenBank/DDBJ whole genome shotgun (WGS) entry which is preliminary data.</text>
</comment>
<dbReference type="Proteomes" id="UP001501094">
    <property type="component" value="Unassembled WGS sequence"/>
</dbReference>
<keyword evidence="1" id="KW-0676">Redox-active center</keyword>